<evidence type="ECO:0000313" key="2">
    <source>
        <dbReference type="Proteomes" id="UP001283361"/>
    </source>
</evidence>
<dbReference type="EMBL" id="JAWDGP010004681">
    <property type="protein sequence ID" value="KAK3762583.1"/>
    <property type="molecule type" value="Genomic_DNA"/>
</dbReference>
<organism evidence="1 2">
    <name type="scientific">Elysia crispata</name>
    <name type="common">lettuce slug</name>
    <dbReference type="NCBI Taxonomy" id="231223"/>
    <lineage>
        <taxon>Eukaryota</taxon>
        <taxon>Metazoa</taxon>
        <taxon>Spiralia</taxon>
        <taxon>Lophotrochozoa</taxon>
        <taxon>Mollusca</taxon>
        <taxon>Gastropoda</taxon>
        <taxon>Heterobranchia</taxon>
        <taxon>Euthyneura</taxon>
        <taxon>Panpulmonata</taxon>
        <taxon>Sacoglossa</taxon>
        <taxon>Placobranchoidea</taxon>
        <taxon>Plakobranchidae</taxon>
        <taxon>Elysia</taxon>
    </lineage>
</organism>
<proteinExistence type="predicted"/>
<gene>
    <name evidence="1" type="ORF">RRG08_020662</name>
</gene>
<accession>A0AAE1DAQ9</accession>
<name>A0AAE1DAQ9_9GAST</name>
<comment type="caution">
    <text evidence="1">The sequence shown here is derived from an EMBL/GenBank/DDBJ whole genome shotgun (WGS) entry which is preliminary data.</text>
</comment>
<protein>
    <submittedName>
        <fullName evidence="1">Uncharacterized protein</fullName>
    </submittedName>
</protein>
<evidence type="ECO:0000313" key="1">
    <source>
        <dbReference type="EMBL" id="KAK3762583.1"/>
    </source>
</evidence>
<dbReference type="AlphaFoldDB" id="A0AAE1DAQ9"/>
<keyword evidence="2" id="KW-1185">Reference proteome</keyword>
<reference evidence="1" key="1">
    <citation type="journal article" date="2023" name="G3 (Bethesda)">
        <title>A reference genome for the long-term kleptoplast-retaining sea slug Elysia crispata morphotype clarki.</title>
        <authorList>
            <person name="Eastman K.E."/>
            <person name="Pendleton A.L."/>
            <person name="Shaikh M.A."/>
            <person name="Suttiyut T."/>
            <person name="Ogas R."/>
            <person name="Tomko P."/>
            <person name="Gavelis G."/>
            <person name="Widhalm J.R."/>
            <person name="Wisecaver J.H."/>
        </authorList>
    </citation>
    <scope>NUCLEOTIDE SEQUENCE</scope>
    <source>
        <strain evidence="1">ECLA1</strain>
    </source>
</reference>
<sequence length="125" mass="13796">MFRSTLLTQALESGGARALRAVKKHHTLQAVLRDGKYRLIPSDTVRFGIWKKLHAPRPQFTTVTSEAVSHTSSHGAPATSRKGPPRGVFVTLVATLFHSMTSVKTILSSVLRRQNATGQFVFQEK</sequence>
<dbReference type="Proteomes" id="UP001283361">
    <property type="component" value="Unassembled WGS sequence"/>
</dbReference>